<evidence type="ECO:0000313" key="4">
    <source>
        <dbReference type="Proteomes" id="UP001055172"/>
    </source>
</evidence>
<reference evidence="3 4" key="1">
    <citation type="submission" date="2021-07" db="EMBL/GenBank/DDBJ databases">
        <title>Genome data of Colletotrichum spaethianum.</title>
        <authorList>
            <person name="Utami Y.D."/>
            <person name="Hiruma K."/>
        </authorList>
    </citation>
    <scope>NUCLEOTIDE SEQUENCE [LARGE SCALE GENOMIC DNA]</scope>
    <source>
        <strain evidence="3 4">MAFF 242679</strain>
    </source>
</reference>
<keyword evidence="4" id="KW-1185">Reference proteome</keyword>
<feature type="region of interest" description="Disordered" evidence="1">
    <location>
        <begin position="288"/>
        <end position="338"/>
    </location>
</feature>
<feature type="region of interest" description="Disordered" evidence="1">
    <location>
        <begin position="169"/>
        <end position="223"/>
    </location>
</feature>
<feature type="domain" description="Aminoglycoside phosphotransferase" evidence="2">
    <location>
        <begin position="327"/>
        <end position="397"/>
    </location>
</feature>
<dbReference type="Pfam" id="PF01636">
    <property type="entry name" value="APH"/>
    <property type="match status" value="1"/>
</dbReference>
<evidence type="ECO:0000313" key="3">
    <source>
        <dbReference type="EMBL" id="GJC81038.1"/>
    </source>
</evidence>
<dbReference type="EMBL" id="BPPX01000006">
    <property type="protein sequence ID" value="GJC81038.1"/>
    <property type="molecule type" value="Genomic_DNA"/>
</dbReference>
<dbReference type="SUPFAM" id="SSF56112">
    <property type="entry name" value="Protein kinase-like (PK-like)"/>
    <property type="match status" value="2"/>
</dbReference>
<dbReference type="Proteomes" id="UP001055172">
    <property type="component" value="Unassembled WGS sequence"/>
</dbReference>
<feature type="compositionally biased region" description="Basic and acidic residues" evidence="1">
    <location>
        <begin position="309"/>
        <end position="318"/>
    </location>
</feature>
<dbReference type="Gene3D" id="3.90.1200.10">
    <property type="match status" value="1"/>
</dbReference>
<sequence>MDEAANTLFPDFSGLKWVRTLWGLEPRWAVEPDAVMVMETVKSTLNIRSACSVEFLAEGAFNKLYAIRSAENEVVARVTLPVDPKWKTLSEVATLTWVQQNTSLPVPEVLGFNANRANPVGFEWIVMTKVPGRPWADSWQEIPFAAKEQVVHRIALFCSDTFSHQMHGIGNLFPNPTPTQDSSRPEPGTEERATETNNSAAIGSPRQERPETGGSLSQNFGRMGAATLSTPGFAVQRMVSSVFIGIDVDPTLSRGPFATSREWLSARLDFAELDCTRRLNRVLGSDPVDVRKATDNSNTAMIETGTPENGEHVEKNEGTDDSTDDEAEDEDEEDDPEDLENALKIIAKLRAQLPRFFPSGGPGREPSVISHDDMNRHNILVDEAGALTAVVDWECVSALPLYAACRYPPFLQGKPLDVEPIKSKYQHDENGNAVELYWEHLEDYELTQLRRSFLAEMQKLQPGWVSIFNSSQRQRDFDLAVSSCDDPFMIRRIMGWLSDLESGAEGFKDLRRG</sequence>
<dbReference type="PANTHER" id="PTHR21310:SF13">
    <property type="entry name" value="AMINOGLYCOSIDE PHOSPHOTRANSFERASE DOMAIN-CONTAINING PROTEIN"/>
    <property type="match status" value="1"/>
</dbReference>
<name>A0AA37GIS1_9PEZI</name>
<gene>
    <name evidence="3" type="ORF">ColLi_03876</name>
</gene>
<evidence type="ECO:0000259" key="2">
    <source>
        <dbReference type="Pfam" id="PF01636"/>
    </source>
</evidence>
<evidence type="ECO:0000256" key="1">
    <source>
        <dbReference type="SAM" id="MobiDB-lite"/>
    </source>
</evidence>
<feature type="compositionally biased region" description="Acidic residues" evidence="1">
    <location>
        <begin position="319"/>
        <end position="338"/>
    </location>
</feature>
<comment type="caution">
    <text evidence="3">The sequence shown here is derived from an EMBL/GenBank/DDBJ whole genome shotgun (WGS) entry which is preliminary data.</text>
</comment>
<dbReference type="AlphaFoldDB" id="A0AA37GIS1"/>
<dbReference type="PANTHER" id="PTHR21310">
    <property type="entry name" value="AMINOGLYCOSIDE PHOSPHOTRANSFERASE-RELATED-RELATED"/>
    <property type="match status" value="1"/>
</dbReference>
<dbReference type="InterPro" id="IPR051678">
    <property type="entry name" value="AGP_Transferase"/>
</dbReference>
<accession>A0AA37GIS1</accession>
<dbReference type="InterPro" id="IPR011009">
    <property type="entry name" value="Kinase-like_dom_sf"/>
</dbReference>
<protein>
    <recommendedName>
        <fullName evidence="2">Aminoglycoside phosphotransferase domain-containing protein</fullName>
    </recommendedName>
</protein>
<dbReference type="InterPro" id="IPR002575">
    <property type="entry name" value="Aminoglycoside_PTrfase"/>
</dbReference>
<organism evidence="3 4">
    <name type="scientific">Colletotrichum liriopes</name>
    <dbReference type="NCBI Taxonomy" id="708192"/>
    <lineage>
        <taxon>Eukaryota</taxon>
        <taxon>Fungi</taxon>
        <taxon>Dikarya</taxon>
        <taxon>Ascomycota</taxon>
        <taxon>Pezizomycotina</taxon>
        <taxon>Sordariomycetes</taxon>
        <taxon>Hypocreomycetidae</taxon>
        <taxon>Glomerellales</taxon>
        <taxon>Glomerellaceae</taxon>
        <taxon>Colletotrichum</taxon>
        <taxon>Colletotrichum spaethianum species complex</taxon>
    </lineage>
</organism>
<proteinExistence type="predicted"/>
<feature type="compositionally biased region" description="Basic and acidic residues" evidence="1">
    <location>
        <begin position="183"/>
        <end position="194"/>
    </location>
</feature>